<dbReference type="Proteomes" id="UP001295423">
    <property type="component" value="Unassembled WGS sequence"/>
</dbReference>
<gene>
    <name evidence="1" type="ORF">CYCCA115_LOCUS19110</name>
</gene>
<dbReference type="AlphaFoldDB" id="A0AAD2G3R5"/>
<dbReference type="EMBL" id="CAKOGP040002091">
    <property type="protein sequence ID" value="CAJ1961263.1"/>
    <property type="molecule type" value="Genomic_DNA"/>
</dbReference>
<comment type="caution">
    <text evidence="1">The sequence shown here is derived from an EMBL/GenBank/DDBJ whole genome shotgun (WGS) entry which is preliminary data.</text>
</comment>
<name>A0AAD2G3R5_9STRA</name>
<keyword evidence="2" id="KW-1185">Reference proteome</keyword>
<sequence>MVSTNNSSANTSRSCDEPTAELNSRITTVDDSLIQLVYYGLTATRSSTAGTDMQPPLPELMLSNNFDFSDDLQDDLSCILGDALRIVREDADDSDLFFPTTTRTVTNDLFLMQRHHDAGAPPPRQ</sequence>
<organism evidence="1 2">
    <name type="scientific">Cylindrotheca closterium</name>
    <dbReference type="NCBI Taxonomy" id="2856"/>
    <lineage>
        <taxon>Eukaryota</taxon>
        <taxon>Sar</taxon>
        <taxon>Stramenopiles</taxon>
        <taxon>Ochrophyta</taxon>
        <taxon>Bacillariophyta</taxon>
        <taxon>Bacillariophyceae</taxon>
        <taxon>Bacillariophycidae</taxon>
        <taxon>Bacillariales</taxon>
        <taxon>Bacillariaceae</taxon>
        <taxon>Cylindrotheca</taxon>
    </lineage>
</organism>
<evidence type="ECO:0000313" key="2">
    <source>
        <dbReference type="Proteomes" id="UP001295423"/>
    </source>
</evidence>
<protein>
    <submittedName>
        <fullName evidence="1">Uncharacterized protein</fullName>
    </submittedName>
</protein>
<accession>A0AAD2G3R5</accession>
<proteinExistence type="predicted"/>
<evidence type="ECO:0000313" key="1">
    <source>
        <dbReference type="EMBL" id="CAJ1961263.1"/>
    </source>
</evidence>
<reference evidence="1" key="1">
    <citation type="submission" date="2023-08" db="EMBL/GenBank/DDBJ databases">
        <authorList>
            <person name="Audoor S."/>
            <person name="Bilcke G."/>
        </authorList>
    </citation>
    <scope>NUCLEOTIDE SEQUENCE</scope>
</reference>